<dbReference type="GO" id="GO:0004866">
    <property type="term" value="F:endopeptidase inhibitor activity"/>
    <property type="evidence" value="ECO:0007669"/>
    <property type="project" value="InterPro"/>
</dbReference>
<sequence>MAALAQPYNDSQQVFRRAAARGCKPLPTTPKRGKSMAHRQTPIRTHLRRSRAWLAGALGALTALAALGAQAAQITSITPADVANHPRQVLVTLSEAVVPIGQPQATPPVTLQCDGAQPKGQGRWLHERQWAYQFEQPLPGGMRCQVARNPQFRDLGGQPLAELAEHRFNTGGPSIVDIHPSHWDGVIEEEQYFLLTLNSPVDPASLAKHAWCQIEGVGERVALRVLPDQEHQQMRELLRERRRRHDEHTGPTLAVACQRRMSPGATLTLVWDKGMAAPNGVTTEKREHYDYTVRPQFAATFRCTRENASKKCIPMLPMDLHFNDDVPMQWLPHIVLRAGDRQWLPSVELDDGRLTPEQWQAQAKQLEGRHMNWLRFDGPFPENTRFELVLPTGLQDDSQRLLSNASAFPLQVATDAAPALAKFATGDFAIIERFAEGYHQAPLLPMTLRRVEQELPLRVLRLDSDAEIIEWMYRTEQLRPGDYVHRHYAQSLGLSPLPTRSKLSDPDEREPKFIRARMLGLLERQPQAQSRSIAPSPGNADRQATEVIGIPLEPGFQVIEVASPLLGSALLDPKFDAPRTLYARTTVLVTNLAVHFKLGAHNSLAWVTSLDTGKPVAGARVQVNQCDGSVVAQATTDAQGLARFDDVAGMPECERAETRYWHRNAYLVSARSPDGKDLALVWSDWQRGIEPWRFQHSYSDHLQPQSKTKLHTVLDRNLLRAGETVSMKHYARAEVPSGLASPAADALPETLFVRHHGSQREFEQKLQWERTAGGGMVATSSLKLPAMAPLGRYSISLQRQGPNHMDTTTAQFRVEEFRLPVLEGRITPLAAAEGKAAEGGALEMALQLSYLSGGHASNWPVKISAMLEPHWLQFDDYHDYQFTPPARPSERPDGHGPHEQDGPSSSEPRRLLLDKHPLTLDAQGQGRFTVPAAPAQYAAQPYQLRIEANFEDPSGETQTITRLQPVWPSDVLVGIATEEWISVKKPLKVRAIALSPQGQPLAGQAITVRARAHTTLSTRKRMVGGFYKYEHHHETQDLGTVCEGRSDALGRFDCTAELTQPGEIELVASVQDAQARPFSAATSIWVTREGEQWFDADSSDRMDVLPEKPSYQPGETARFQVRMPYRQAQALLTVEREGVLHSQIIELSGKDPSFSLRIDPSWSPNVYVSVLALRGRLREVPWYSFFTWGFRSPILWWRAWRSDTGEAVPPTALVDLSKPSHRLGVAMLRVGDDGHRLRVQVTSDKPRYQSGETATLTLQAQLPDGQPAAHAEVALAVVDKALLELSPNPSWALLKAMMGERAWRVQTATAQMEVVGRRHYGRKAVAAGGGGGEGEGQHATRELFDTLLLWQPRIALDANGRASVQVPLNDSVTTFHAQAVADAGVQFFGEGSAELLATRDLQIISGLPPVVREGDRYDARFTLRNTTDQPLTVQLTARHGQQELPASSVSLAAGAAQTVQWQVTAPMLEGDLAQASLDWQLQAQAQQTQGNDKAAPQDSLRITQTLLPAVPMTVRQASLRQLGAASEAPLQLQVAMPEGALEGRGGIVLQAQSQLGGDLLPGLQRWWKHYPYACLEQRHSKAIGLLDEQLFQSVQADLPSFLDDNGLAGYFPPSSRYPGSVPLTAHLLQVDAVMQQLDMRHMRINADSRQRMLKALEDFVVGRLDLKAPPYYPSAPHERSAERLMALAALSMHGAAQPSMIENLQITPSAWPTYAVLDWLQTLRNLPSLPQRAKLQAQAEQTLRNRLQHTGTQLILSQDGPHRGWWLMQNPDSDAARLLLLTADLPGWKDDAGALASALLARQSNGAWRTTTANLWGQLALRRFSNLHESEPVGGALQARLGGEQQQRDWPAPSTSEGQGAARGEGKGISRLQMQFAWPDAIARLGDAQTAAQLEVAQLGTGRPWLTISALAAMPLTAPVHSGLRVEKRITPVVQATPGRWSPGDVYRVHLLLDSAAQLNMTVLTDPIPAGSTILGSGLGRDSAIDSQAGGDEGHDDSWWRIAWVERKHDAMRVYYHGLPAGQTRYSYTVRLNQPGQFQLPPTRAEALYMPQFFGETPNAQFSVAAPAAQ</sequence>
<dbReference type="Proteomes" id="UP000217999">
    <property type="component" value="Unassembled WGS sequence"/>
</dbReference>
<dbReference type="InterPro" id="IPR008930">
    <property type="entry name" value="Terpenoid_cyclase/PrenylTrfase"/>
</dbReference>
<dbReference type="SMART" id="SM01359">
    <property type="entry name" value="A2M_N_2"/>
    <property type="match status" value="1"/>
</dbReference>
<dbReference type="Pfam" id="PF01835">
    <property type="entry name" value="MG2"/>
    <property type="match status" value="1"/>
</dbReference>
<evidence type="ECO:0000259" key="4">
    <source>
        <dbReference type="SMART" id="SM01360"/>
    </source>
</evidence>
<comment type="similarity">
    <text evidence="1">Belongs to the protease inhibitor I39 (alpha-2-macroglobulin) family. Bacterial alpha-2-macroglobulin subfamily.</text>
</comment>
<dbReference type="InterPro" id="IPR001599">
    <property type="entry name" value="Macroglobln_a2"/>
</dbReference>
<dbReference type="Pfam" id="PF00207">
    <property type="entry name" value="A2M"/>
    <property type="match status" value="1"/>
</dbReference>
<evidence type="ECO:0000313" key="6">
    <source>
        <dbReference type="Proteomes" id="UP000217999"/>
    </source>
</evidence>
<feature type="domain" description="Alpha-2-macroglobulin bait region" evidence="3">
    <location>
        <begin position="1102"/>
        <end position="1285"/>
    </location>
</feature>
<name>A0A2A2AAD7_9BURK</name>
<organism evidence="5 6">
    <name type="scientific">Vandammella animalimorsus</name>
    <dbReference type="NCBI Taxonomy" id="2029117"/>
    <lineage>
        <taxon>Bacteria</taxon>
        <taxon>Pseudomonadati</taxon>
        <taxon>Pseudomonadota</taxon>
        <taxon>Betaproteobacteria</taxon>
        <taxon>Burkholderiales</taxon>
        <taxon>Comamonadaceae</taxon>
        <taxon>Vandammella</taxon>
    </lineage>
</organism>
<dbReference type="InterPro" id="IPR041246">
    <property type="entry name" value="Bact_MG10"/>
</dbReference>
<feature type="domain" description="Alpha-2-macroglobulin" evidence="4">
    <location>
        <begin position="1347"/>
        <end position="1437"/>
    </location>
</feature>
<dbReference type="Pfam" id="PF17973">
    <property type="entry name" value="bMG10"/>
    <property type="match status" value="1"/>
</dbReference>
<evidence type="ECO:0000256" key="1">
    <source>
        <dbReference type="ARBA" id="ARBA00010556"/>
    </source>
</evidence>
<gene>
    <name evidence="5" type="ORF">CK620_07350</name>
</gene>
<feature type="compositionally biased region" description="Basic and acidic residues" evidence="2">
    <location>
        <begin position="888"/>
        <end position="910"/>
    </location>
</feature>
<dbReference type="PANTHER" id="PTHR40094:SF1">
    <property type="entry name" value="UBIQUITIN DOMAIN-CONTAINING PROTEIN"/>
    <property type="match status" value="1"/>
</dbReference>
<feature type="region of interest" description="Disordered" evidence="2">
    <location>
        <begin position="882"/>
        <end position="910"/>
    </location>
</feature>
<evidence type="ECO:0000259" key="3">
    <source>
        <dbReference type="SMART" id="SM01359"/>
    </source>
</evidence>
<dbReference type="Pfam" id="PF07703">
    <property type="entry name" value="A2M_BRD"/>
    <property type="match status" value="1"/>
</dbReference>
<accession>A0A2A2AAD7</accession>
<dbReference type="InterPro" id="IPR051802">
    <property type="entry name" value="YfhM-like"/>
</dbReference>
<dbReference type="SUPFAM" id="SSF48239">
    <property type="entry name" value="Terpenoid cyclases/Protein prenyltransferases"/>
    <property type="match status" value="1"/>
</dbReference>
<protein>
    <submittedName>
        <fullName evidence="5">Alpha-2-macroglobulin</fullName>
    </submittedName>
</protein>
<dbReference type="InterPro" id="IPR021868">
    <property type="entry name" value="Alpha_2_Macroglob_MG3"/>
</dbReference>
<proteinExistence type="inferred from homology"/>
<evidence type="ECO:0000313" key="5">
    <source>
        <dbReference type="EMBL" id="PAT34694.1"/>
    </source>
</evidence>
<feature type="region of interest" description="Disordered" evidence="2">
    <location>
        <begin position="1841"/>
        <end position="1865"/>
    </location>
</feature>
<dbReference type="Gene3D" id="2.60.40.1930">
    <property type="match status" value="1"/>
</dbReference>
<dbReference type="InterPro" id="IPR002890">
    <property type="entry name" value="MG2"/>
</dbReference>
<dbReference type="EMBL" id="NSJF01000003">
    <property type="protein sequence ID" value="PAT34694.1"/>
    <property type="molecule type" value="Genomic_DNA"/>
</dbReference>
<reference evidence="5 6" key="1">
    <citation type="submission" date="2017-08" db="EMBL/GenBank/DDBJ databases">
        <title>WGS of Clinical strains of the CDC Group NO-1 linked to zoonotic infections in humans.</title>
        <authorList>
            <person name="Bernier A.-M."/>
            <person name="Bernard K."/>
        </authorList>
    </citation>
    <scope>NUCLEOTIDE SEQUENCE [LARGE SCALE GENOMIC DNA]</scope>
    <source>
        <strain evidence="5 6">NML03-0146</strain>
    </source>
</reference>
<evidence type="ECO:0000256" key="2">
    <source>
        <dbReference type="SAM" id="MobiDB-lite"/>
    </source>
</evidence>
<comment type="caution">
    <text evidence="5">The sequence shown here is derived from an EMBL/GenBank/DDBJ whole genome shotgun (WGS) entry which is preliminary data.</text>
</comment>
<dbReference type="Pfam" id="PF11974">
    <property type="entry name" value="bMG3"/>
    <property type="match status" value="1"/>
</dbReference>
<dbReference type="PANTHER" id="PTHR40094">
    <property type="entry name" value="ALPHA-2-MACROGLOBULIN HOMOLOG"/>
    <property type="match status" value="1"/>
</dbReference>
<dbReference type="SMART" id="SM01360">
    <property type="entry name" value="A2M"/>
    <property type="match status" value="1"/>
</dbReference>
<dbReference type="InterPro" id="IPR011625">
    <property type="entry name" value="A2M_N_BRD"/>
</dbReference>